<feature type="compositionally biased region" description="Basic and acidic residues" evidence="1">
    <location>
        <begin position="130"/>
        <end position="140"/>
    </location>
</feature>
<protein>
    <submittedName>
        <fullName evidence="2">Uncharacterized protein</fullName>
    </submittedName>
</protein>
<dbReference type="Proteomes" id="UP001446871">
    <property type="component" value="Unassembled WGS sequence"/>
</dbReference>
<evidence type="ECO:0000313" key="2">
    <source>
        <dbReference type="EMBL" id="KAK8052791.1"/>
    </source>
</evidence>
<organism evidence="2 3">
    <name type="scientific">Apiospora saccharicola</name>
    <dbReference type="NCBI Taxonomy" id="335842"/>
    <lineage>
        <taxon>Eukaryota</taxon>
        <taxon>Fungi</taxon>
        <taxon>Dikarya</taxon>
        <taxon>Ascomycota</taxon>
        <taxon>Pezizomycotina</taxon>
        <taxon>Sordariomycetes</taxon>
        <taxon>Xylariomycetidae</taxon>
        <taxon>Amphisphaeriales</taxon>
        <taxon>Apiosporaceae</taxon>
        <taxon>Apiospora</taxon>
    </lineage>
</organism>
<dbReference type="EMBL" id="JAQQWM010000008">
    <property type="protein sequence ID" value="KAK8052791.1"/>
    <property type="molecule type" value="Genomic_DNA"/>
</dbReference>
<evidence type="ECO:0000256" key="1">
    <source>
        <dbReference type="SAM" id="MobiDB-lite"/>
    </source>
</evidence>
<accession>A0ABR1U3Q2</accession>
<feature type="region of interest" description="Disordered" evidence="1">
    <location>
        <begin position="121"/>
        <end position="213"/>
    </location>
</feature>
<feature type="region of interest" description="Disordered" evidence="1">
    <location>
        <begin position="1"/>
        <end position="34"/>
    </location>
</feature>
<proteinExistence type="predicted"/>
<feature type="region of interest" description="Disordered" evidence="1">
    <location>
        <begin position="235"/>
        <end position="298"/>
    </location>
</feature>
<name>A0ABR1U3Q2_9PEZI</name>
<keyword evidence="3" id="KW-1185">Reference proteome</keyword>
<feature type="compositionally biased region" description="Polar residues" evidence="1">
    <location>
        <begin position="267"/>
        <end position="279"/>
    </location>
</feature>
<comment type="caution">
    <text evidence="2">The sequence shown here is derived from an EMBL/GenBank/DDBJ whole genome shotgun (WGS) entry which is preliminary data.</text>
</comment>
<reference evidence="2 3" key="1">
    <citation type="submission" date="2023-01" db="EMBL/GenBank/DDBJ databases">
        <title>Analysis of 21 Apiospora genomes using comparative genomics revels a genus with tremendous synthesis potential of carbohydrate active enzymes and secondary metabolites.</title>
        <authorList>
            <person name="Sorensen T."/>
        </authorList>
    </citation>
    <scope>NUCLEOTIDE SEQUENCE [LARGE SCALE GENOMIC DNA]</scope>
    <source>
        <strain evidence="2 3">CBS 83171</strain>
    </source>
</reference>
<feature type="compositionally biased region" description="Acidic residues" evidence="1">
    <location>
        <begin position="158"/>
        <end position="178"/>
    </location>
</feature>
<evidence type="ECO:0000313" key="3">
    <source>
        <dbReference type="Proteomes" id="UP001446871"/>
    </source>
</evidence>
<sequence length="335" mass="36815">MRRSSRQLQFRLADRQSLESGHYSRTEPPSVEPLTPIQTDYEAAALAASRLDSAVLITKLINLSKDTDILKQTLLSFPNGQISVPVEYQAPIEDLHNDRSSIDAPESFEDGQEAEQVQLDGFSSEPNDEPGDKHLSIEPEDRVEDYQSPEEIQSEKDISDDEIEDSQSPGEIEEDDATEAEHETENSLPLEEDEFHSGHAPDDILSLGVEAHCEPESEPYDSLLDLVDVDAQEPFCTLPSPLDDDIPVIAGSPESTAPPGTPRESPSKYTATTLVGSSPQNPPTESRETTPAQSTVGVEGYPYWRLVTQSETDFATESFKQVKGFSVPGNSQDNI</sequence>
<gene>
    <name evidence="2" type="ORF">PG996_012092</name>
</gene>
<feature type="compositionally biased region" description="Basic and acidic residues" evidence="1">
    <location>
        <begin position="12"/>
        <end position="25"/>
    </location>
</feature>